<comment type="caution">
    <text evidence="4">The sequence shown here is derived from an EMBL/GenBank/DDBJ whole genome shotgun (WGS) entry which is preliminary data.</text>
</comment>
<dbReference type="InterPro" id="IPR008030">
    <property type="entry name" value="NmrA-like"/>
</dbReference>
<evidence type="ECO:0000313" key="5">
    <source>
        <dbReference type="Proteomes" id="UP000766486"/>
    </source>
</evidence>
<accession>A0ABY6U884</accession>
<dbReference type="InterPro" id="IPR036291">
    <property type="entry name" value="NAD(P)-bd_dom_sf"/>
</dbReference>
<dbReference type="InterPro" id="IPR051609">
    <property type="entry name" value="NmrA/Isoflavone_reductase-like"/>
</dbReference>
<dbReference type="PANTHER" id="PTHR47706:SF1">
    <property type="entry name" value="CIPA-LIKE, PUTATIVE (AFU_ORTHOLOGUE AFUA_1G12460)-RELATED"/>
    <property type="match status" value="1"/>
</dbReference>
<protein>
    <recommendedName>
        <fullName evidence="3">NmrA-like domain-containing protein</fullName>
    </recommendedName>
</protein>
<dbReference type="SUPFAM" id="SSF51735">
    <property type="entry name" value="NAD(P)-binding Rossmann-fold domains"/>
    <property type="match status" value="1"/>
</dbReference>
<keyword evidence="5" id="KW-1185">Reference proteome</keyword>
<reference evidence="4 5" key="1">
    <citation type="submission" date="2019-06" db="EMBL/GenBank/DDBJ databases">
        <authorList>
            <person name="Broberg M."/>
        </authorList>
    </citation>
    <scope>NUCLEOTIDE SEQUENCE [LARGE SCALE GENOMIC DNA]</scope>
</reference>
<dbReference type="Gene3D" id="3.90.25.10">
    <property type="entry name" value="UDP-galactose 4-epimerase, domain 1"/>
    <property type="match status" value="1"/>
</dbReference>
<feature type="domain" description="NmrA-like" evidence="3">
    <location>
        <begin position="17"/>
        <end position="125"/>
    </location>
</feature>
<proteinExistence type="predicted"/>
<gene>
    <name evidence="4" type="ORF">CLO192961_LOCUS200220</name>
</gene>
<keyword evidence="2" id="KW-0560">Oxidoreductase</keyword>
<keyword evidence="1" id="KW-0521">NADP</keyword>
<evidence type="ECO:0000256" key="1">
    <source>
        <dbReference type="ARBA" id="ARBA00022857"/>
    </source>
</evidence>
<dbReference type="Pfam" id="PF05368">
    <property type="entry name" value="NmrA"/>
    <property type="match status" value="1"/>
</dbReference>
<dbReference type="PANTHER" id="PTHR47706">
    <property type="entry name" value="NMRA-LIKE FAMILY PROTEIN"/>
    <property type="match status" value="1"/>
</dbReference>
<dbReference type="Gene3D" id="3.40.50.720">
    <property type="entry name" value="NAD(P)-binding Rossmann-like Domain"/>
    <property type="match status" value="1"/>
</dbReference>
<dbReference type="Proteomes" id="UP000766486">
    <property type="component" value="Unassembled WGS sequence"/>
</dbReference>
<dbReference type="EMBL" id="CABFNS010000761">
    <property type="protein sequence ID" value="VUC26968.1"/>
    <property type="molecule type" value="Genomic_DNA"/>
</dbReference>
<sequence>MPLNIAILGAEQPAGHSVTIVQRKDSTKPTPSGVKARKLDLSNFEELTTAFKGQDVVVSAVPFPTLATDKVIIDAAVAASVKRIVPSEFTTNLDTPLSRKLPHVRGKVEIREYLESSFSATSLTTWTSINNGAFFEMSLKYGVLGPNLQQRKATFHNGGSNVVGASLLSDIGKVLVKVLEPAHFQETANKAVYFYSAAVSERLLTDLAGQVTGIDFGSVNDGQIQDLNVDDMIREADKKLAEGDMSALATYYYPMMYSNGYGGMDFKELSWNERLGLKTMNEDDLK</sequence>
<name>A0ABY6U884_BIOOC</name>
<evidence type="ECO:0000256" key="2">
    <source>
        <dbReference type="ARBA" id="ARBA00023002"/>
    </source>
</evidence>
<evidence type="ECO:0000259" key="3">
    <source>
        <dbReference type="Pfam" id="PF05368"/>
    </source>
</evidence>
<evidence type="ECO:0000313" key="4">
    <source>
        <dbReference type="EMBL" id="VUC26968.1"/>
    </source>
</evidence>
<organism evidence="4 5">
    <name type="scientific">Bionectria ochroleuca</name>
    <name type="common">Gliocladium roseum</name>
    <dbReference type="NCBI Taxonomy" id="29856"/>
    <lineage>
        <taxon>Eukaryota</taxon>
        <taxon>Fungi</taxon>
        <taxon>Dikarya</taxon>
        <taxon>Ascomycota</taxon>
        <taxon>Pezizomycotina</taxon>
        <taxon>Sordariomycetes</taxon>
        <taxon>Hypocreomycetidae</taxon>
        <taxon>Hypocreales</taxon>
        <taxon>Bionectriaceae</taxon>
        <taxon>Clonostachys</taxon>
    </lineage>
</organism>